<keyword evidence="1" id="KW-0614">Plasmid</keyword>
<accession>A0ABZ3E910</accession>
<dbReference type="Proteomes" id="UP001445268">
    <property type="component" value="Plasmid unnamed1"/>
</dbReference>
<evidence type="ECO:0000313" key="1">
    <source>
        <dbReference type="EMBL" id="XAF56103.1"/>
    </source>
</evidence>
<gene>
    <name evidence="1" type="ORF">AAGT77_19445</name>
</gene>
<geneLocation type="plasmid" evidence="1 2">
    <name>unnamed1</name>
</geneLocation>
<dbReference type="NCBIfam" id="NF047593">
    <property type="entry name" value="IS66_ISAeme5_TnpA"/>
    <property type="match status" value="1"/>
</dbReference>
<protein>
    <submittedName>
        <fullName evidence="1">IS66 family insertion sequence element accessory protein TnpB</fullName>
    </submittedName>
</protein>
<reference evidence="1 2" key="1">
    <citation type="submission" date="2024-04" db="EMBL/GenBank/DDBJ databases">
        <title>Marinobacter sp. SBY-1.</title>
        <authorList>
            <person name="Pan C."/>
        </authorList>
    </citation>
    <scope>NUCLEOTIDE SEQUENCE [LARGE SCALE GENOMIC DNA]</scope>
    <source>
        <strain evidence="1 2">SBY-1</strain>
        <plasmid evidence="1 2">unnamed1</plasmid>
    </source>
</reference>
<organism evidence="1 2">
    <name type="scientific">Marinobacter alkaliphilus</name>
    <dbReference type="NCBI Taxonomy" id="254719"/>
    <lineage>
        <taxon>Bacteria</taxon>
        <taxon>Pseudomonadati</taxon>
        <taxon>Pseudomonadota</taxon>
        <taxon>Gammaproteobacteria</taxon>
        <taxon>Pseudomonadales</taxon>
        <taxon>Marinobacteraceae</taxon>
        <taxon>Marinobacter</taxon>
    </lineage>
</organism>
<name>A0ABZ3E910_9GAMM</name>
<dbReference type="EMBL" id="CP152381">
    <property type="protein sequence ID" value="XAF56103.1"/>
    <property type="molecule type" value="Genomic_DNA"/>
</dbReference>
<proteinExistence type="predicted"/>
<sequence>MTNRDLHHFCQKVLCGWRVSCSPAYCKQQSLVYHRLIYWNQKLNKTPDDRAGSQSVFARVAPVPNGQASDGLTVSSSGGVSIAGLHAGNIELGARF</sequence>
<keyword evidence="2" id="KW-1185">Reference proteome</keyword>
<evidence type="ECO:0000313" key="2">
    <source>
        <dbReference type="Proteomes" id="UP001445268"/>
    </source>
</evidence>
<dbReference type="RefSeq" id="WP_227544375.1">
    <property type="nucleotide sequence ID" value="NZ_CP152381.1"/>
</dbReference>